<dbReference type="GO" id="GO:0004751">
    <property type="term" value="F:ribose-5-phosphate isomerase activity"/>
    <property type="evidence" value="ECO:0007669"/>
    <property type="project" value="TreeGrafter"/>
</dbReference>
<evidence type="ECO:0008006" key="3">
    <source>
        <dbReference type="Google" id="ProtNLM"/>
    </source>
</evidence>
<dbReference type="NCBIfam" id="NF004051">
    <property type="entry name" value="PRK05571.1"/>
    <property type="match status" value="1"/>
</dbReference>
<evidence type="ECO:0000313" key="2">
    <source>
        <dbReference type="EMBL" id="SUZ84977.1"/>
    </source>
</evidence>
<dbReference type="AlphaFoldDB" id="A0A381R557"/>
<accession>A0A381R557</accession>
<name>A0A381R557_9ZZZZ</name>
<dbReference type="PANTHER" id="PTHR30345">
    <property type="entry name" value="RIBOSE-5-PHOSPHATE ISOMERASE B"/>
    <property type="match status" value="1"/>
</dbReference>
<gene>
    <name evidence="2" type="ORF">METZ01_LOCUS37831</name>
</gene>
<reference evidence="2" key="1">
    <citation type="submission" date="2018-05" db="EMBL/GenBank/DDBJ databases">
        <authorList>
            <person name="Lanie J.A."/>
            <person name="Ng W.-L."/>
            <person name="Kazmierczak K.M."/>
            <person name="Andrzejewski T.M."/>
            <person name="Davidsen T.M."/>
            <person name="Wayne K.J."/>
            <person name="Tettelin H."/>
            <person name="Glass J.I."/>
            <person name="Rusch D."/>
            <person name="Podicherti R."/>
            <person name="Tsui H.-C.T."/>
            <person name="Winkler M.E."/>
        </authorList>
    </citation>
    <scope>NUCLEOTIDE SEQUENCE</scope>
</reference>
<dbReference type="GO" id="GO:0019316">
    <property type="term" value="P:D-allose catabolic process"/>
    <property type="evidence" value="ECO:0007669"/>
    <property type="project" value="TreeGrafter"/>
</dbReference>
<dbReference type="Pfam" id="PF02502">
    <property type="entry name" value="LacAB_rpiB"/>
    <property type="match status" value="1"/>
</dbReference>
<proteinExistence type="predicted"/>
<dbReference type="NCBIfam" id="TIGR01120">
    <property type="entry name" value="rpiB"/>
    <property type="match status" value="1"/>
</dbReference>
<dbReference type="InterPro" id="IPR003500">
    <property type="entry name" value="RpiB_LacA_LacB"/>
</dbReference>
<dbReference type="PIRSF" id="PIRSF005384">
    <property type="entry name" value="RpiB_LacA_B"/>
    <property type="match status" value="1"/>
</dbReference>
<dbReference type="Gene3D" id="3.40.1400.10">
    <property type="entry name" value="Sugar-phosphate isomerase, RpiB/LacA/LacB"/>
    <property type="match status" value="1"/>
</dbReference>
<dbReference type="InterPro" id="IPR036569">
    <property type="entry name" value="RpiB_LacA_LacB_sf"/>
</dbReference>
<keyword evidence="1" id="KW-0413">Isomerase</keyword>
<dbReference type="PANTHER" id="PTHR30345:SF0">
    <property type="entry name" value="DNA DAMAGE-REPAIR_TOLERATION PROTEIN DRT102"/>
    <property type="match status" value="1"/>
</dbReference>
<organism evidence="2">
    <name type="scientific">marine metagenome</name>
    <dbReference type="NCBI Taxonomy" id="408172"/>
    <lineage>
        <taxon>unclassified sequences</taxon>
        <taxon>metagenomes</taxon>
        <taxon>ecological metagenomes</taxon>
    </lineage>
</organism>
<protein>
    <recommendedName>
        <fullName evidence="3">Ribose 5-phosphate isomerase B</fullName>
    </recommendedName>
</protein>
<evidence type="ECO:0000256" key="1">
    <source>
        <dbReference type="ARBA" id="ARBA00023235"/>
    </source>
</evidence>
<dbReference type="SUPFAM" id="SSF89623">
    <property type="entry name" value="Ribose/Galactose isomerase RpiB/AlsB"/>
    <property type="match status" value="1"/>
</dbReference>
<dbReference type="NCBIfam" id="TIGR00689">
    <property type="entry name" value="rpiB_lacA_lacB"/>
    <property type="match status" value="1"/>
</dbReference>
<dbReference type="GO" id="GO:0009052">
    <property type="term" value="P:pentose-phosphate shunt, non-oxidative branch"/>
    <property type="evidence" value="ECO:0007669"/>
    <property type="project" value="TreeGrafter"/>
</dbReference>
<dbReference type="EMBL" id="UINC01001616">
    <property type="protein sequence ID" value="SUZ84977.1"/>
    <property type="molecule type" value="Genomic_DNA"/>
</dbReference>
<sequence>MYAIAVGSDHAGYALKQLLADELRDLGHEVLDLGAHSTDQVDYPDFGAAVGHAVADGDVDLGVCVCGSGIGIAMAANKVAGIRAATAQDAESARLAREHNDANVLCLGERLIDAEAAVDVLRAWLDAGFEGGRHVGRVEKLARLDGSDG</sequence>
<dbReference type="InterPro" id="IPR004785">
    <property type="entry name" value="RpiB"/>
</dbReference>